<reference evidence="1 2" key="1">
    <citation type="journal article" date="2008" name="Virology">
        <title>Characterization of Pseudomonas chlororaphis myovirus 201varphi2-1 via genomic sequencing, mass spectrometry, and electron microscopy.</title>
        <authorList>
            <person name="Thomas J.A."/>
            <person name="Rolando M.R."/>
            <person name="Carroll C.A."/>
            <person name="Shen P.S."/>
            <person name="Belnap D.M."/>
            <person name="Weintraub S.T."/>
            <person name="Serwer P."/>
            <person name="Hardies S.C."/>
        </authorList>
    </citation>
    <scope>NUCLEOTIDE SEQUENCE</scope>
</reference>
<evidence type="ECO:0000313" key="1">
    <source>
        <dbReference type="EMBL" id="ABY63202.1"/>
    </source>
</evidence>
<organism evidence="1 2">
    <name type="scientific">Pseudomonas phage 201phi2-1</name>
    <name type="common">Pseudomonas chlororaphis phage 201phi2-1</name>
    <dbReference type="NCBI Taxonomy" id="198110"/>
    <lineage>
        <taxon>Viruses</taxon>
        <taxon>Duplodnaviria</taxon>
        <taxon>Heunggongvirae</taxon>
        <taxon>Uroviricota</taxon>
        <taxon>Caudoviricetes</taxon>
        <taxon>Chimalliviridae</taxon>
        <taxon>Serwervirus</taxon>
        <taxon>Serwervirus 201phi21</taxon>
    </lineage>
</organism>
<proteinExistence type="predicted"/>
<keyword evidence="2" id="KW-1185">Reference proteome</keyword>
<protein>
    <submittedName>
        <fullName evidence="1">Uncharacterized protein</fullName>
    </submittedName>
</protein>
<dbReference type="KEGG" id="vg:6372537"/>
<dbReference type="Proteomes" id="UP000002421">
    <property type="component" value="Segment"/>
</dbReference>
<accession>B3FJN7</accession>
<evidence type="ECO:0000313" key="2">
    <source>
        <dbReference type="Proteomes" id="UP000002421"/>
    </source>
</evidence>
<sequence length="104" mass="11422">MSEANAVEQEETYATGTQVVLAELNKLPEKILGYAILDNAAPDVKLIQEAIRRTLGIVETHMDLSYPDSDLVPQGEGPDVQLTKVEVHVPVTDLATKYWDMVNG</sequence>
<dbReference type="EMBL" id="EU197055">
    <property type="protein sequence ID" value="ABY63202.1"/>
    <property type="molecule type" value="Genomic_DNA"/>
</dbReference>
<gene>
    <name evidence="1" type="ORF">201phi2-1p377</name>
</gene>
<name>B3FJN7_BP201</name>
<dbReference type="RefSeq" id="YP_001957098.1">
    <property type="nucleotide sequence ID" value="NC_010821.1"/>
</dbReference>
<organismHost>
    <name type="scientific">Pseudomonas chlororaphis</name>
    <dbReference type="NCBI Taxonomy" id="587753"/>
</organismHost>